<dbReference type="EMBL" id="JAOZEV010000013">
    <property type="protein sequence ID" value="MCV9933649.1"/>
    <property type="molecule type" value="Genomic_DNA"/>
</dbReference>
<dbReference type="InterPro" id="IPR025665">
    <property type="entry name" value="Beta-barrel_OMP_2"/>
</dbReference>
<dbReference type="Proteomes" id="UP001151133">
    <property type="component" value="Unassembled WGS sequence"/>
</dbReference>
<proteinExistence type="predicted"/>
<feature type="signal peptide" evidence="1">
    <location>
        <begin position="1"/>
        <end position="18"/>
    </location>
</feature>
<keyword evidence="1" id="KW-0732">Signal</keyword>
<feature type="chain" id="PRO_5040821983" evidence="1">
    <location>
        <begin position="19"/>
        <end position="256"/>
    </location>
</feature>
<protein>
    <submittedName>
        <fullName evidence="3">PorT family protein</fullName>
    </submittedName>
</protein>
<gene>
    <name evidence="3" type="ORF">OIU80_15305</name>
</gene>
<name>A0A9X2Z1C1_9FLAO</name>
<dbReference type="Gene3D" id="2.40.160.20">
    <property type="match status" value="1"/>
</dbReference>
<evidence type="ECO:0000313" key="4">
    <source>
        <dbReference type="Proteomes" id="UP001151133"/>
    </source>
</evidence>
<evidence type="ECO:0000256" key="1">
    <source>
        <dbReference type="SAM" id="SignalP"/>
    </source>
</evidence>
<comment type="caution">
    <text evidence="3">The sequence shown here is derived from an EMBL/GenBank/DDBJ whole genome shotgun (WGS) entry which is preliminary data.</text>
</comment>
<dbReference type="AlphaFoldDB" id="A0A9X2Z1C1"/>
<feature type="domain" description="Outer membrane protein beta-barrel" evidence="2">
    <location>
        <begin position="18"/>
        <end position="208"/>
    </location>
</feature>
<reference evidence="3" key="1">
    <citation type="submission" date="2022-10" db="EMBL/GenBank/DDBJ databases">
        <title>Two novel species of Flavobacterium.</title>
        <authorList>
            <person name="Liu Q."/>
            <person name="Xin Y.-H."/>
        </authorList>
    </citation>
    <scope>NUCLEOTIDE SEQUENCE</scope>
    <source>
        <strain evidence="3">LS1R47</strain>
    </source>
</reference>
<dbReference type="InterPro" id="IPR011250">
    <property type="entry name" value="OMP/PagP_B-barrel"/>
</dbReference>
<keyword evidence="4" id="KW-1185">Reference proteome</keyword>
<dbReference type="RefSeq" id="WP_264287858.1">
    <property type="nucleotide sequence ID" value="NZ_JAOZEV010000013.1"/>
</dbReference>
<sequence length="256" mass="30244">MKNLVIAMILSISFAGNAQDITDWQVGINLNPFFFTRINSNFPYNKDKQDLPNGFGFGLTIEKNWNDSWGVKTGFEYSKQNEKYFFDVVGDNTSIKSSFEYYKTPITVQYYYRLKEKLFLTFNQGIQFSFLKYYKTIAEDEYEIRTQTSDYSEYISYQHPERNQYYSDEGKMHKKTLFGIIGSIGLKGFLSDKISYSTNLRYEYDFTSADNFPYYSDTSDWNDSEKTTHNLRIGLELGLQYHFSINDRFDKSPHRL</sequence>
<dbReference type="Pfam" id="PF13568">
    <property type="entry name" value="OMP_b-brl_2"/>
    <property type="match status" value="1"/>
</dbReference>
<dbReference type="SUPFAM" id="SSF56925">
    <property type="entry name" value="OMPA-like"/>
    <property type="match status" value="1"/>
</dbReference>
<evidence type="ECO:0000259" key="2">
    <source>
        <dbReference type="Pfam" id="PF13568"/>
    </source>
</evidence>
<evidence type="ECO:0000313" key="3">
    <source>
        <dbReference type="EMBL" id="MCV9933649.1"/>
    </source>
</evidence>
<accession>A0A9X2Z1C1</accession>
<organism evidence="3 4">
    <name type="scientific">Flavobacterium frigoritolerans</name>
    <dbReference type="NCBI Taxonomy" id="2987686"/>
    <lineage>
        <taxon>Bacteria</taxon>
        <taxon>Pseudomonadati</taxon>
        <taxon>Bacteroidota</taxon>
        <taxon>Flavobacteriia</taxon>
        <taxon>Flavobacteriales</taxon>
        <taxon>Flavobacteriaceae</taxon>
        <taxon>Flavobacterium</taxon>
    </lineage>
</organism>